<dbReference type="Proteomes" id="UP000032180">
    <property type="component" value="Chromosome 5"/>
</dbReference>
<reference evidence="2" key="2">
    <citation type="submission" date="2013-12" db="EMBL/GenBank/DDBJ databases">
        <authorList>
            <person name="Yu Y."/>
            <person name="Lee S."/>
            <person name="de Baynast K."/>
            <person name="Wissotski M."/>
            <person name="Liu L."/>
            <person name="Talag J."/>
            <person name="Goicoechea J."/>
            <person name="Angelova A."/>
            <person name="Jetty R."/>
            <person name="Kudrna D."/>
            <person name="Golser W."/>
            <person name="Rivera L."/>
            <person name="Zhang J."/>
            <person name="Wing R."/>
        </authorList>
    </citation>
    <scope>NUCLEOTIDE SEQUENCE</scope>
</reference>
<name>A0A0D9WGU8_9ORYZ</name>
<accession>A0A0D9WGU8</accession>
<reference evidence="1 2" key="1">
    <citation type="submission" date="2012-08" db="EMBL/GenBank/DDBJ databases">
        <title>Oryza genome evolution.</title>
        <authorList>
            <person name="Wing R.A."/>
        </authorList>
    </citation>
    <scope>NUCLEOTIDE SEQUENCE</scope>
</reference>
<sequence>MDFLATTWIGQLLAEFNNLAVEFLPLPHLAELMVLLYVTILISGPPSPSKPPPLAVTVAERATVN</sequence>
<protein>
    <submittedName>
        <fullName evidence="1">Uncharacterized protein</fullName>
    </submittedName>
</protein>
<reference evidence="1" key="3">
    <citation type="submission" date="2015-04" db="UniProtKB">
        <authorList>
            <consortium name="EnsemblPlants"/>
        </authorList>
    </citation>
    <scope>IDENTIFICATION</scope>
</reference>
<dbReference type="Gramene" id="LPERR05G13810.1">
    <property type="protein sequence ID" value="LPERR05G13810.1"/>
    <property type="gene ID" value="LPERR05G13810"/>
</dbReference>
<evidence type="ECO:0000313" key="2">
    <source>
        <dbReference type="Proteomes" id="UP000032180"/>
    </source>
</evidence>
<evidence type="ECO:0000313" key="1">
    <source>
        <dbReference type="EnsemblPlants" id="LPERR05G13810.1"/>
    </source>
</evidence>
<dbReference type="EnsemblPlants" id="LPERR05G13810.1">
    <property type="protein sequence ID" value="LPERR05G13810.1"/>
    <property type="gene ID" value="LPERR05G13810"/>
</dbReference>
<dbReference type="HOGENOM" id="CLU_2852919_0_0_1"/>
<organism evidence="1 2">
    <name type="scientific">Leersia perrieri</name>
    <dbReference type="NCBI Taxonomy" id="77586"/>
    <lineage>
        <taxon>Eukaryota</taxon>
        <taxon>Viridiplantae</taxon>
        <taxon>Streptophyta</taxon>
        <taxon>Embryophyta</taxon>
        <taxon>Tracheophyta</taxon>
        <taxon>Spermatophyta</taxon>
        <taxon>Magnoliopsida</taxon>
        <taxon>Liliopsida</taxon>
        <taxon>Poales</taxon>
        <taxon>Poaceae</taxon>
        <taxon>BOP clade</taxon>
        <taxon>Oryzoideae</taxon>
        <taxon>Oryzeae</taxon>
        <taxon>Oryzinae</taxon>
        <taxon>Leersia</taxon>
    </lineage>
</organism>
<proteinExistence type="predicted"/>
<dbReference type="AlphaFoldDB" id="A0A0D9WGU8"/>
<keyword evidence="2" id="KW-1185">Reference proteome</keyword>